<feature type="domain" description="GGDEF" evidence="4">
    <location>
        <begin position="423"/>
        <end position="556"/>
    </location>
</feature>
<dbReference type="CDD" id="cd01948">
    <property type="entry name" value="EAL"/>
    <property type="match status" value="1"/>
</dbReference>
<dbReference type="InterPro" id="IPR013655">
    <property type="entry name" value="PAS_fold_3"/>
</dbReference>
<dbReference type="SUPFAM" id="SSF55785">
    <property type="entry name" value="PYP-like sensor domain (PAS domain)"/>
    <property type="match status" value="3"/>
</dbReference>
<evidence type="ECO:0000259" key="2">
    <source>
        <dbReference type="PROSITE" id="PS50113"/>
    </source>
</evidence>
<dbReference type="InterPro" id="IPR029787">
    <property type="entry name" value="Nucleotide_cyclase"/>
</dbReference>
<dbReference type="PROSITE" id="PS50883">
    <property type="entry name" value="EAL"/>
    <property type="match status" value="1"/>
</dbReference>
<feature type="domain" description="PAC" evidence="2">
    <location>
        <begin position="339"/>
        <end position="391"/>
    </location>
</feature>
<dbReference type="OrthoDB" id="9759607at2"/>
<feature type="domain" description="PAS" evidence="1">
    <location>
        <begin position="264"/>
        <end position="338"/>
    </location>
</feature>
<name>A0A4U1CW27_9BACI</name>
<feature type="domain" description="EAL" evidence="3">
    <location>
        <begin position="565"/>
        <end position="819"/>
    </location>
</feature>
<dbReference type="SUPFAM" id="SSF55073">
    <property type="entry name" value="Nucleotide cyclase"/>
    <property type="match status" value="1"/>
</dbReference>
<dbReference type="Proteomes" id="UP000307756">
    <property type="component" value="Unassembled WGS sequence"/>
</dbReference>
<evidence type="ECO:0000259" key="1">
    <source>
        <dbReference type="PROSITE" id="PS50112"/>
    </source>
</evidence>
<dbReference type="Pfam" id="PF13426">
    <property type="entry name" value="PAS_9"/>
    <property type="match status" value="1"/>
</dbReference>
<dbReference type="SMART" id="SM00086">
    <property type="entry name" value="PAC"/>
    <property type="match status" value="2"/>
</dbReference>
<dbReference type="Gene3D" id="2.10.70.100">
    <property type="match status" value="1"/>
</dbReference>
<feature type="domain" description="PAS" evidence="1">
    <location>
        <begin position="17"/>
        <end position="86"/>
    </location>
</feature>
<dbReference type="FunFam" id="3.20.20.450:FF:000001">
    <property type="entry name" value="Cyclic di-GMP phosphodiesterase yahA"/>
    <property type="match status" value="1"/>
</dbReference>
<dbReference type="InterPro" id="IPR000160">
    <property type="entry name" value="GGDEF_dom"/>
</dbReference>
<feature type="domain" description="PAS" evidence="1">
    <location>
        <begin position="155"/>
        <end position="208"/>
    </location>
</feature>
<reference evidence="5 6" key="1">
    <citation type="journal article" date="2011" name="J. Microbiol.">
        <title>Bacillus kyonggiensis sp. nov., isolated from soil of a lettuce field.</title>
        <authorList>
            <person name="Dong K."/>
            <person name="Lee S."/>
        </authorList>
    </citation>
    <scope>NUCLEOTIDE SEQUENCE [LARGE SCALE GENOMIC DNA]</scope>
    <source>
        <strain evidence="5 6">NB22</strain>
    </source>
</reference>
<organism evidence="5 6">
    <name type="scientific">Robertmurraya kyonggiensis</name>
    <dbReference type="NCBI Taxonomy" id="1037680"/>
    <lineage>
        <taxon>Bacteria</taxon>
        <taxon>Bacillati</taxon>
        <taxon>Bacillota</taxon>
        <taxon>Bacilli</taxon>
        <taxon>Bacillales</taxon>
        <taxon>Bacillaceae</taxon>
        <taxon>Robertmurraya</taxon>
    </lineage>
</organism>
<dbReference type="Gene3D" id="3.20.20.450">
    <property type="entry name" value="EAL domain"/>
    <property type="match status" value="1"/>
</dbReference>
<dbReference type="InterPro" id="IPR035965">
    <property type="entry name" value="PAS-like_dom_sf"/>
</dbReference>
<dbReference type="NCBIfam" id="TIGR00254">
    <property type="entry name" value="GGDEF"/>
    <property type="match status" value="1"/>
</dbReference>
<dbReference type="InterPro" id="IPR000700">
    <property type="entry name" value="PAS-assoc_C"/>
</dbReference>
<sequence length="972" mass="112801">MGLLNLLSNKKDTTPEVVEEFYTLFTDYPEAIFITDFEGKVISLNHEITSLLGYRKREAELLANDLFQSKKSEKVRHHFRKATQGYKTTFDTAMRHKKSGKEIPLQITFIPSETSIFVICKDMTTVKTFENKITHISNQLENSQRVTNIGNWEYDIKTNRTYWNKQVYEIVGIEKDVFELNWENILEYVYPQDKRTYRKNFQKILDEKTELDFEHRIVRGDGKVRFVFVRTNVILDEEGEVDRIFGTIQDITEQRELESKLEQSEERFQSVSDRLAAGIWSYDIHANEITFCSKGVREIYGVSIESFKENPLVWKEFILEDDREQVEKKQLQLATGEEINHQYRIIDGKGQLKWLDDQTIPHLDQDGNLVQLDGIVRDITERMDYTESLAYIADHDYLTNLPNRRFCERKLSELIQNAADRNMKFAVFYLNLDRFKYINDTLGQEIGDKFLVSFSKRLRKYLSSDTFLARIGGDEFTIIMNNISSLENAIKLANEIIREIEKPFYIEDYELFVTTSIGISTYPKDGKDPHTLIRNADAALYKAKEGGRNDWRIFSPSMNVESFKQYHLERDLRKSIINEELYVHYQPKVNPKTSKIVGAEALVRWNHPEWGIVSPGEFIPLAEENGFIFKIGDWVLKDVCETLAQWQKQGIPVVPVSVNVSPKRLLKTDFVKTVQQTIHEAGIEPMLIELELTEQTIIKNTEATKNIITELKALGVKIALDDFGTGYSSLSYLKDLDIDTLKIDKSFIDGITLESTNDAIVKSLIFLSKEIDINIVAEGVETKEQLTFLLQQECQQIQGYIYSRPVSETRLESLLKKEVIQPLQTNALNEAIENRRKYFRAKLDYPLTADMTIIKFMNKDVKLGSSKAIIEDMSIGGLKYVTSINLPIRNDMMIQFSTMIMGKEVKFVGRNAWKFEIDGLYEYGFEYTFNEAERDRFAPIFNKVILQLKEGAMLPDSSILLESKYDYLKSMN</sequence>
<dbReference type="PANTHER" id="PTHR44757">
    <property type="entry name" value="DIGUANYLATE CYCLASE DGCP"/>
    <property type="match status" value="1"/>
</dbReference>
<dbReference type="CDD" id="cd00130">
    <property type="entry name" value="PAS"/>
    <property type="match status" value="2"/>
</dbReference>
<dbReference type="Pfam" id="PF00990">
    <property type="entry name" value="GGDEF"/>
    <property type="match status" value="1"/>
</dbReference>
<feature type="domain" description="PAC" evidence="2">
    <location>
        <begin position="211"/>
        <end position="263"/>
    </location>
</feature>
<evidence type="ECO:0000313" key="5">
    <source>
        <dbReference type="EMBL" id="TKC13833.1"/>
    </source>
</evidence>
<evidence type="ECO:0000259" key="4">
    <source>
        <dbReference type="PROSITE" id="PS50887"/>
    </source>
</evidence>
<comment type="caution">
    <text evidence="5">The sequence shown here is derived from an EMBL/GenBank/DDBJ whole genome shotgun (WGS) entry which is preliminary data.</text>
</comment>
<dbReference type="PANTHER" id="PTHR44757:SF2">
    <property type="entry name" value="BIOFILM ARCHITECTURE MAINTENANCE PROTEIN MBAA"/>
    <property type="match status" value="1"/>
</dbReference>
<dbReference type="Gene3D" id="3.30.70.270">
    <property type="match status" value="1"/>
</dbReference>
<dbReference type="NCBIfam" id="TIGR00229">
    <property type="entry name" value="sensory_box"/>
    <property type="match status" value="3"/>
</dbReference>
<dbReference type="CDD" id="cd01949">
    <property type="entry name" value="GGDEF"/>
    <property type="match status" value="1"/>
</dbReference>
<protein>
    <submittedName>
        <fullName evidence="5">EAL domain-containing protein</fullName>
    </submittedName>
</protein>
<dbReference type="Pfam" id="PF00563">
    <property type="entry name" value="EAL"/>
    <property type="match status" value="1"/>
</dbReference>
<evidence type="ECO:0000313" key="6">
    <source>
        <dbReference type="Proteomes" id="UP000307756"/>
    </source>
</evidence>
<dbReference type="EMBL" id="SWBM01000012">
    <property type="protein sequence ID" value="TKC13833.1"/>
    <property type="molecule type" value="Genomic_DNA"/>
</dbReference>
<accession>A0A4U1CW27</accession>
<dbReference type="InterPro" id="IPR052155">
    <property type="entry name" value="Biofilm_reg_signaling"/>
</dbReference>
<dbReference type="RefSeq" id="WP_136833768.1">
    <property type="nucleotide sequence ID" value="NZ_SWBM01000012.1"/>
</dbReference>
<dbReference type="InterPro" id="IPR043128">
    <property type="entry name" value="Rev_trsase/Diguanyl_cyclase"/>
</dbReference>
<dbReference type="PROSITE" id="PS50887">
    <property type="entry name" value="GGDEF"/>
    <property type="match status" value="1"/>
</dbReference>
<dbReference type="SMART" id="SM00091">
    <property type="entry name" value="PAS"/>
    <property type="match status" value="3"/>
</dbReference>
<dbReference type="Gene3D" id="3.30.450.20">
    <property type="entry name" value="PAS domain"/>
    <property type="match status" value="3"/>
</dbReference>
<dbReference type="SMART" id="SM00267">
    <property type="entry name" value="GGDEF"/>
    <property type="match status" value="1"/>
</dbReference>
<gene>
    <name evidence="5" type="ORF">FA727_22855</name>
</gene>
<dbReference type="SMART" id="SM00052">
    <property type="entry name" value="EAL"/>
    <property type="match status" value="1"/>
</dbReference>
<dbReference type="InterPro" id="IPR000014">
    <property type="entry name" value="PAS"/>
</dbReference>
<keyword evidence="6" id="KW-1185">Reference proteome</keyword>
<dbReference type="PROSITE" id="PS50113">
    <property type="entry name" value="PAC"/>
    <property type="match status" value="2"/>
</dbReference>
<dbReference type="PROSITE" id="PS50112">
    <property type="entry name" value="PAS"/>
    <property type="match status" value="3"/>
</dbReference>
<dbReference type="AlphaFoldDB" id="A0A4U1CW27"/>
<proteinExistence type="predicted"/>
<evidence type="ECO:0000259" key="3">
    <source>
        <dbReference type="PROSITE" id="PS50883"/>
    </source>
</evidence>
<dbReference type="SUPFAM" id="SSF141868">
    <property type="entry name" value="EAL domain-like"/>
    <property type="match status" value="1"/>
</dbReference>
<dbReference type="InterPro" id="IPR001610">
    <property type="entry name" value="PAC"/>
</dbReference>
<dbReference type="InterPro" id="IPR001633">
    <property type="entry name" value="EAL_dom"/>
</dbReference>
<dbReference type="FunFam" id="3.30.70.270:FF:000001">
    <property type="entry name" value="Diguanylate cyclase domain protein"/>
    <property type="match status" value="1"/>
</dbReference>
<dbReference type="InterPro" id="IPR035919">
    <property type="entry name" value="EAL_sf"/>
</dbReference>
<dbReference type="Pfam" id="PF08447">
    <property type="entry name" value="PAS_3"/>
    <property type="match status" value="2"/>
</dbReference>